<evidence type="ECO:0000313" key="2">
    <source>
        <dbReference type="Proteomes" id="UP001062846"/>
    </source>
</evidence>
<keyword evidence="2" id="KW-1185">Reference proteome</keyword>
<dbReference type="EMBL" id="CM046388">
    <property type="protein sequence ID" value="KAI8572773.1"/>
    <property type="molecule type" value="Genomic_DNA"/>
</dbReference>
<comment type="caution">
    <text evidence="1">The sequence shown here is derived from an EMBL/GenBank/DDBJ whole genome shotgun (WGS) entry which is preliminary data.</text>
</comment>
<evidence type="ECO:0000313" key="1">
    <source>
        <dbReference type="EMBL" id="KAI8572773.1"/>
    </source>
</evidence>
<gene>
    <name evidence="1" type="ORF">RHMOL_Rhmol01G0226500</name>
</gene>
<dbReference type="Proteomes" id="UP001062846">
    <property type="component" value="Chromosome 1"/>
</dbReference>
<accession>A0ACC0Q707</accession>
<sequence>MSSVLDFLSGHLGSRASRIHSGIAPFGGSVAFLCTSGRLGPCASRFPHHTL</sequence>
<organism evidence="1 2">
    <name type="scientific">Rhododendron molle</name>
    <name type="common">Chinese azalea</name>
    <name type="synonym">Azalea mollis</name>
    <dbReference type="NCBI Taxonomy" id="49168"/>
    <lineage>
        <taxon>Eukaryota</taxon>
        <taxon>Viridiplantae</taxon>
        <taxon>Streptophyta</taxon>
        <taxon>Embryophyta</taxon>
        <taxon>Tracheophyta</taxon>
        <taxon>Spermatophyta</taxon>
        <taxon>Magnoliopsida</taxon>
        <taxon>eudicotyledons</taxon>
        <taxon>Gunneridae</taxon>
        <taxon>Pentapetalae</taxon>
        <taxon>asterids</taxon>
        <taxon>Ericales</taxon>
        <taxon>Ericaceae</taxon>
        <taxon>Ericoideae</taxon>
        <taxon>Rhodoreae</taxon>
        <taxon>Rhododendron</taxon>
    </lineage>
</organism>
<name>A0ACC0Q707_RHOML</name>
<proteinExistence type="predicted"/>
<protein>
    <submittedName>
        <fullName evidence="1">Uncharacterized protein</fullName>
    </submittedName>
</protein>
<reference evidence="1" key="1">
    <citation type="submission" date="2022-02" db="EMBL/GenBank/DDBJ databases">
        <title>Plant Genome Project.</title>
        <authorList>
            <person name="Zhang R.-G."/>
        </authorList>
    </citation>
    <scope>NUCLEOTIDE SEQUENCE</scope>
    <source>
        <strain evidence="1">AT1</strain>
    </source>
</reference>